<evidence type="ECO:0000313" key="2">
    <source>
        <dbReference type="EMBL" id="PIQ86523.1"/>
    </source>
</evidence>
<dbReference type="SUPFAM" id="SSF55021">
    <property type="entry name" value="ACT-like"/>
    <property type="match status" value="2"/>
</dbReference>
<comment type="caution">
    <text evidence="2">The sequence shown here is derived from an EMBL/GenBank/DDBJ whole genome shotgun (WGS) entry which is preliminary data.</text>
</comment>
<accession>A0A2H0LQ06</accession>
<organism evidence="2 3">
    <name type="scientific">Candidatus Abzuiibacterium crystallinum</name>
    <dbReference type="NCBI Taxonomy" id="1974748"/>
    <lineage>
        <taxon>Bacteria</taxon>
        <taxon>Pseudomonadati</taxon>
        <taxon>Candidatus Omnitrophota</taxon>
        <taxon>Candidatus Abzuiibacterium</taxon>
    </lineage>
</organism>
<proteinExistence type="predicted"/>
<reference evidence="2 3" key="1">
    <citation type="submission" date="2017-09" db="EMBL/GenBank/DDBJ databases">
        <title>Depth-based differentiation of microbial function through sediment-hosted aquifers and enrichment of novel symbionts in the deep terrestrial subsurface.</title>
        <authorList>
            <person name="Probst A.J."/>
            <person name="Ladd B."/>
            <person name="Jarett J.K."/>
            <person name="Geller-Mcgrath D.E."/>
            <person name="Sieber C.M."/>
            <person name="Emerson J.B."/>
            <person name="Anantharaman K."/>
            <person name="Thomas B.C."/>
            <person name="Malmstrom R."/>
            <person name="Stieglmeier M."/>
            <person name="Klingl A."/>
            <person name="Woyke T."/>
            <person name="Ryan C.M."/>
            <person name="Banfield J.F."/>
        </authorList>
    </citation>
    <scope>NUCLEOTIDE SEQUENCE [LARGE SCALE GENOMIC DNA]</scope>
    <source>
        <strain evidence="2">CG11_big_fil_rev_8_21_14_0_20_45_26</strain>
    </source>
</reference>
<dbReference type="InterPro" id="IPR002912">
    <property type="entry name" value="ACT_dom"/>
</dbReference>
<dbReference type="InterPro" id="IPR045865">
    <property type="entry name" value="ACT-like_dom_sf"/>
</dbReference>
<evidence type="ECO:0000313" key="3">
    <source>
        <dbReference type="Proteomes" id="UP000230859"/>
    </source>
</evidence>
<gene>
    <name evidence="2" type="ORF">COV74_04350</name>
</gene>
<dbReference type="PANTHER" id="PTHR40099">
    <property type="entry name" value="ACETOLACTATE SYNTHASE, SMALL SUBUNIT"/>
    <property type="match status" value="1"/>
</dbReference>
<feature type="domain" description="ACT" evidence="1">
    <location>
        <begin position="10"/>
        <end position="86"/>
    </location>
</feature>
<evidence type="ECO:0000259" key="1">
    <source>
        <dbReference type="PROSITE" id="PS51671"/>
    </source>
</evidence>
<dbReference type="Proteomes" id="UP000230859">
    <property type="component" value="Unassembled WGS sequence"/>
</dbReference>
<dbReference type="PROSITE" id="PS51671">
    <property type="entry name" value="ACT"/>
    <property type="match status" value="1"/>
</dbReference>
<dbReference type="Gene3D" id="3.30.2130.10">
    <property type="entry name" value="VC0802-like"/>
    <property type="match status" value="1"/>
</dbReference>
<dbReference type="AlphaFoldDB" id="A0A2H0LQ06"/>
<name>A0A2H0LQ06_9BACT</name>
<dbReference type="PANTHER" id="PTHR40099:SF1">
    <property type="entry name" value="ACETOLACTATE SYNTHASE, SMALL SUBUNIT"/>
    <property type="match status" value="1"/>
</dbReference>
<dbReference type="EMBL" id="PCVY01000041">
    <property type="protein sequence ID" value="PIQ86523.1"/>
    <property type="molecule type" value="Genomic_DNA"/>
</dbReference>
<protein>
    <recommendedName>
        <fullName evidence="1">ACT domain-containing protein</fullName>
    </recommendedName>
</protein>
<sequence>MIINVKLGKELVVMSKNKVGVLSQVASALADHGINITAISAQSAGGVGLMNFVVDDHLRASDLLRKKKFQVHDSEIILLEVQDKPGALKRLTKRLAAKKIDILNVYGSAPATYGPCTLVLSTDHNQHALVTLKQAM</sequence>
<dbReference type="Pfam" id="PF01842">
    <property type="entry name" value="ACT"/>
    <property type="match status" value="1"/>
</dbReference>